<comment type="caution">
    <text evidence="1">The sequence shown here is derived from an EMBL/GenBank/DDBJ whole genome shotgun (WGS) entry which is preliminary data.</text>
</comment>
<dbReference type="AlphaFoldDB" id="A0A3N6P7B0"/>
<evidence type="ECO:0000313" key="1">
    <source>
        <dbReference type="EMBL" id="RQH34513.1"/>
    </source>
</evidence>
<dbReference type="Proteomes" id="UP000269154">
    <property type="component" value="Unassembled WGS sequence"/>
</dbReference>
<gene>
    <name evidence="1" type="ORF">D5R40_20615</name>
</gene>
<sequence length="59" mass="7199">MLDLTFNWWEDNIELLDDSWKLSSSIETLEKNRLKIISKPYTAIFLPLIKRFFDIFRFS</sequence>
<protein>
    <submittedName>
        <fullName evidence="1">Uncharacterized protein</fullName>
    </submittedName>
</protein>
<proteinExistence type="predicted"/>
<accession>A0A3N6P7B0</accession>
<evidence type="ECO:0000313" key="2">
    <source>
        <dbReference type="Proteomes" id="UP000269154"/>
    </source>
</evidence>
<reference evidence="1 2" key="1">
    <citation type="journal article" date="2018" name="ACS Chem. Biol.">
        <title>Ketoreductase domain dysfunction expands chemodiversity: malyngamide biosynthesis in the cyanobacterium Okeania hirsuta.</title>
        <authorList>
            <person name="Moss N.A."/>
            <person name="Leao T."/>
            <person name="Rankin M."/>
            <person name="McCullough T.M."/>
            <person name="Qu P."/>
            <person name="Korobeynikov A."/>
            <person name="Smith J.L."/>
            <person name="Gerwick L."/>
            <person name="Gerwick W.H."/>
        </authorList>
    </citation>
    <scope>NUCLEOTIDE SEQUENCE [LARGE SCALE GENOMIC DNA]</scope>
    <source>
        <strain evidence="1 2">PAB10Feb10-1</strain>
    </source>
</reference>
<organism evidence="1 2">
    <name type="scientific">Okeania hirsuta</name>
    <dbReference type="NCBI Taxonomy" id="1458930"/>
    <lineage>
        <taxon>Bacteria</taxon>
        <taxon>Bacillati</taxon>
        <taxon>Cyanobacteriota</taxon>
        <taxon>Cyanophyceae</taxon>
        <taxon>Oscillatoriophycideae</taxon>
        <taxon>Oscillatoriales</taxon>
        <taxon>Microcoleaceae</taxon>
        <taxon>Okeania</taxon>
    </lineage>
</organism>
<dbReference type="EMBL" id="RCBY01000132">
    <property type="protein sequence ID" value="RQH34513.1"/>
    <property type="molecule type" value="Genomic_DNA"/>
</dbReference>
<name>A0A3N6P7B0_9CYAN</name>
<keyword evidence="2" id="KW-1185">Reference proteome</keyword>